<evidence type="ECO:0000313" key="2">
    <source>
        <dbReference type="Proteomes" id="UP000007266"/>
    </source>
</evidence>
<dbReference type="EMBL" id="KQ971383">
    <property type="protein sequence ID" value="EFA12449.1"/>
    <property type="molecule type" value="Genomic_DNA"/>
</dbReference>
<dbReference type="InParanoid" id="D7EIZ0"/>
<dbReference type="PANTHER" id="PTHR31511">
    <property type="entry name" value="PROTEIN CBG23764"/>
    <property type="match status" value="1"/>
</dbReference>
<proteinExistence type="predicted"/>
<reference evidence="1 2" key="1">
    <citation type="journal article" date="2008" name="Nature">
        <title>The genome of the model beetle and pest Tribolium castaneum.</title>
        <authorList>
            <consortium name="Tribolium Genome Sequencing Consortium"/>
            <person name="Richards S."/>
            <person name="Gibbs R.A."/>
            <person name="Weinstock G.M."/>
            <person name="Brown S.J."/>
            <person name="Denell R."/>
            <person name="Beeman R.W."/>
            <person name="Gibbs R."/>
            <person name="Beeman R.W."/>
            <person name="Brown S.J."/>
            <person name="Bucher G."/>
            <person name="Friedrich M."/>
            <person name="Grimmelikhuijzen C.J."/>
            <person name="Klingler M."/>
            <person name="Lorenzen M."/>
            <person name="Richards S."/>
            <person name="Roth S."/>
            <person name="Schroder R."/>
            <person name="Tautz D."/>
            <person name="Zdobnov E.M."/>
            <person name="Muzny D."/>
            <person name="Gibbs R.A."/>
            <person name="Weinstock G.M."/>
            <person name="Attaway T."/>
            <person name="Bell S."/>
            <person name="Buhay C.J."/>
            <person name="Chandrabose M.N."/>
            <person name="Chavez D."/>
            <person name="Clerk-Blankenburg K.P."/>
            <person name="Cree A."/>
            <person name="Dao M."/>
            <person name="Davis C."/>
            <person name="Chacko J."/>
            <person name="Dinh H."/>
            <person name="Dugan-Rocha S."/>
            <person name="Fowler G."/>
            <person name="Garner T.T."/>
            <person name="Garnes J."/>
            <person name="Gnirke A."/>
            <person name="Hawes A."/>
            <person name="Hernandez J."/>
            <person name="Hines S."/>
            <person name="Holder M."/>
            <person name="Hume J."/>
            <person name="Jhangiani S.N."/>
            <person name="Joshi V."/>
            <person name="Khan Z.M."/>
            <person name="Jackson L."/>
            <person name="Kovar C."/>
            <person name="Kowis A."/>
            <person name="Lee S."/>
            <person name="Lewis L.R."/>
            <person name="Margolis J."/>
            <person name="Morgan M."/>
            <person name="Nazareth L.V."/>
            <person name="Nguyen N."/>
            <person name="Okwuonu G."/>
            <person name="Parker D."/>
            <person name="Richards S."/>
            <person name="Ruiz S.J."/>
            <person name="Santibanez J."/>
            <person name="Savard J."/>
            <person name="Scherer S.E."/>
            <person name="Schneider B."/>
            <person name="Sodergren E."/>
            <person name="Tautz D."/>
            <person name="Vattahil S."/>
            <person name="Villasana D."/>
            <person name="White C.S."/>
            <person name="Wright R."/>
            <person name="Park Y."/>
            <person name="Beeman R.W."/>
            <person name="Lord J."/>
            <person name="Oppert B."/>
            <person name="Lorenzen M."/>
            <person name="Brown S."/>
            <person name="Wang L."/>
            <person name="Savard J."/>
            <person name="Tautz D."/>
            <person name="Richards S."/>
            <person name="Weinstock G."/>
            <person name="Gibbs R.A."/>
            <person name="Liu Y."/>
            <person name="Worley K."/>
            <person name="Weinstock G."/>
            <person name="Elsik C.G."/>
            <person name="Reese J.T."/>
            <person name="Elhaik E."/>
            <person name="Landan G."/>
            <person name="Graur D."/>
            <person name="Arensburger P."/>
            <person name="Atkinson P."/>
            <person name="Beeman R.W."/>
            <person name="Beidler J."/>
            <person name="Brown S.J."/>
            <person name="Demuth J.P."/>
            <person name="Drury D.W."/>
            <person name="Du Y.Z."/>
            <person name="Fujiwara H."/>
            <person name="Lorenzen M."/>
            <person name="Maselli V."/>
            <person name="Osanai M."/>
            <person name="Park Y."/>
            <person name="Robertson H.M."/>
            <person name="Tu Z."/>
            <person name="Wang J.J."/>
            <person name="Wang S."/>
            <person name="Richards S."/>
            <person name="Song H."/>
            <person name="Zhang L."/>
            <person name="Sodergren E."/>
            <person name="Werner D."/>
            <person name="Stanke M."/>
            <person name="Morgenstern B."/>
            <person name="Solovyev V."/>
            <person name="Kosarev P."/>
            <person name="Brown G."/>
            <person name="Chen H.C."/>
            <person name="Ermolaeva O."/>
            <person name="Hlavina W."/>
            <person name="Kapustin Y."/>
            <person name="Kiryutin B."/>
            <person name="Kitts P."/>
            <person name="Maglott D."/>
            <person name="Pruitt K."/>
            <person name="Sapojnikov V."/>
            <person name="Souvorov A."/>
            <person name="Mackey A.J."/>
            <person name="Waterhouse R.M."/>
            <person name="Wyder S."/>
            <person name="Zdobnov E.M."/>
            <person name="Zdobnov E.M."/>
            <person name="Wyder S."/>
            <person name="Kriventseva E.V."/>
            <person name="Kadowaki T."/>
            <person name="Bork P."/>
            <person name="Aranda M."/>
            <person name="Bao R."/>
            <person name="Beermann A."/>
            <person name="Berns N."/>
            <person name="Bolognesi R."/>
            <person name="Bonneton F."/>
            <person name="Bopp D."/>
            <person name="Brown S.J."/>
            <person name="Bucher G."/>
            <person name="Butts T."/>
            <person name="Chaumot A."/>
            <person name="Denell R.E."/>
            <person name="Ferrier D.E."/>
            <person name="Friedrich M."/>
            <person name="Gordon C.M."/>
            <person name="Jindra M."/>
            <person name="Klingler M."/>
            <person name="Lan Q."/>
            <person name="Lattorff H.M."/>
            <person name="Laudet V."/>
            <person name="von Levetsow C."/>
            <person name="Liu Z."/>
            <person name="Lutz R."/>
            <person name="Lynch J.A."/>
            <person name="da Fonseca R.N."/>
            <person name="Posnien N."/>
            <person name="Reuter R."/>
            <person name="Roth S."/>
            <person name="Savard J."/>
            <person name="Schinko J.B."/>
            <person name="Schmitt C."/>
            <person name="Schoppmeier M."/>
            <person name="Schroder R."/>
            <person name="Shippy T.D."/>
            <person name="Simonnet F."/>
            <person name="Marques-Souza H."/>
            <person name="Tautz D."/>
            <person name="Tomoyasu Y."/>
            <person name="Trauner J."/>
            <person name="Van der Zee M."/>
            <person name="Vervoort M."/>
            <person name="Wittkopp N."/>
            <person name="Wimmer E.A."/>
            <person name="Yang X."/>
            <person name="Jones A.K."/>
            <person name="Sattelle D.B."/>
            <person name="Ebert P.R."/>
            <person name="Nelson D."/>
            <person name="Scott J.G."/>
            <person name="Beeman R.W."/>
            <person name="Muthukrishnan S."/>
            <person name="Kramer K.J."/>
            <person name="Arakane Y."/>
            <person name="Beeman R.W."/>
            <person name="Zhu Q."/>
            <person name="Hogenkamp D."/>
            <person name="Dixit R."/>
            <person name="Oppert B."/>
            <person name="Jiang H."/>
            <person name="Zou Z."/>
            <person name="Marshall J."/>
            <person name="Elpidina E."/>
            <person name="Vinokurov K."/>
            <person name="Oppert C."/>
            <person name="Zou Z."/>
            <person name="Evans J."/>
            <person name="Lu Z."/>
            <person name="Zhao P."/>
            <person name="Sumathipala N."/>
            <person name="Altincicek B."/>
            <person name="Vilcinskas A."/>
            <person name="Williams M."/>
            <person name="Hultmark D."/>
            <person name="Hetru C."/>
            <person name="Jiang H."/>
            <person name="Grimmelikhuijzen C.J."/>
            <person name="Hauser F."/>
            <person name="Cazzamali G."/>
            <person name="Williamson M."/>
            <person name="Park Y."/>
            <person name="Li B."/>
            <person name="Tanaka Y."/>
            <person name="Predel R."/>
            <person name="Neupert S."/>
            <person name="Schachtner J."/>
            <person name="Verleyen P."/>
            <person name="Raible F."/>
            <person name="Bork P."/>
            <person name="Friedrich M."/>
            <person name="Walden K.K."/>
            <person name="Robertson H.M."/>
            <person name="Angeli S."/>
            <person name="Foret S."/>
            <person name="Bucher G."/>
            <person name="Schuetz S."/>
            <person name="Maleszka R."/>
            <person name="Wimmer E.A."/>
            <person name="Beeman R.W."/>
            <person name="Lorenzen M."/>
            <person name="Tomoyasu Y."/>
            <person name="Miller S.C."/>
            <person name="Grossmann D."/>
            <person name="Bucher G."/>
        </authorList>
    </citation>
    <scope>NUCLEOTIDE SEQUENCE [LARGE SCALE GENOMIC DNA]</scope>
    <source>
        <strain evidence="1 2">Georgia GA2</strain>
    </source>
</reference>
<dbReference type="SUPFAM" id="SSF56672">
    <property type="entry name" value="DNA/RNA polymerases"/>
    <property type="match status" value="2"/>
</dbReference>
<dbReference type="Gene3D" id="3.90.1600.10">
    <property type="entry name" value="Palm domain of DNA polymerase"/>
    <property type="match status" value="1"/>
</dbReference>
<keyword evidence="2" id="KW-1185">Reference proteome</keyword>
<dbReference type="InterPro" id="IPR043502">
    <property type="entry name" value="DNA/RNA_pol_sf"/>
</dbReference>
<reference evidence="1 2" key="2">
    <citation type="journal article" date="2010" name="Nucleic Acids Res.">
        <title>BeetleBase in 2010: revisions to provide comprehensive genomic information for Tribolium castaneum.</title>
        <authorList>
            <person name="Kim H.S."/>
            <person name="Murphy T."/>
            <person name="Xia J."/>
            <person name="Caragea D."/>
            <person name="Park Y."/>
            <person name="Beeman R.W."/>
            <person name="Lorenzen M.D."/>
            <person name="Butcher S."/>
            <person name="Manak J.R."/>
            <person name="Brown S.J."/>
        </authorList>
    </citation>
    <scope>NUCLEOTIDE SEQUENCE [LARGE SCALE GENOMIC DNA]</scope>
    <source>
        <strain evidence="1 2">Georgia GA2</strain>
    </source>
</reference>
<dbReference type="OMA" id="NTWSRTI"/>
<dbReference type="AlphaFoldDB" id="D7EIZ0"/>
<organism evidence="1 2">
    <name type="scientific">Tribolium castaneum</name>
    <name type="common">Red flour beetle</name>
    <dbReference type="NCBI Taxonomy" id="7070"/>
    <lineage>
        <taxon>Eukaryota</taxon>
        <taxon>Metazoa</taxon>
        <taxon>Ecdysozoa</taxon>
        <taxon>Arthropoda</taxon>
        <taxon>Hexapoda</taxon>
        <taxon>Insecta</taxon>
        <taxon>Pterygota</taxon>
        <taxon>Neoptera</taxon>
        <taxon>Endopterygota</taxon>
        <taxon>Coleoptera</taxon>
        <taxon>Polyphaga</taxon>
        <taxon>Cucujiformia</taxon>
        <taxon>Tenebrionidae</taxon>
        <taxon>Tenebrionidae incertae sedis</taxon>
        <taxon>Tribolium</taxon>
    </lineage>
</organism>
<sequence length="353" mass="41713">MHESNISEDSYKHAETVWQTFKIQTLGEYSDLYLRTDVILLADVFETFRETCLNTYKLDPLHYFTLPGLTFDAMLKSTGICLELLSDIDMIMFIERGIRGGVSQCSNRYAKANNHYMKDGYNSNEELSYLMYFDVNSLYGAAMSQYLPYDISKIFIYEFHYDYIKNKFGNNAKLLYTDTDSLIYHFKTEDIYKNIKEDIHRFDTSDYKLDNKFNIELKNKKCPGLMKDEYHGKIMLEFVGLRSKMYFYTVDSDTEDEEHDYDEVGPAIKRKKFVKKSKGCTKSSIKHITFNDYKKCLFDLDIFRSTQRLIRSKKHSVYSIKQEKVVLSPYDDKRILLRNTTDTRPWGYAINLT</sequence>
<evidence type="ECO:0008006" key="3">
    <source>
        <dbReference type="Google" id="ProtNLM"/>
    </source>
</evidence>
<dbReference type="GO" id="GO:0071897">
    <property type="term" value="P:DNA biosynthetic process"/>
    <property type="evidence" value="ECO:0007669"/>
    <property type="project" value="UniProtKB-ARBA"/>
</dbReference>
<dbReference type="PhylomeDB" id="D7EIZ0"/>
<accession>D7EIZ0</accession>
<dbReference type="PANTHER" id="PTHR31511:SF12">
    <property type="entry name" value="RHO TERMINATION FACTOR N-TERMINAL DOMAIN-CONTAINING PROTEIN"/>
    <property type="match status" value="1"/>
</dbReference>
<evidence type="ECO:0000313" key="1">
    <source>
        <dbReference type="EMBL" id="EFA12449.1"/>
    </source>
</evidence>
<gene>
    <name evidence="1" type="primary">GLEAN_16184</name>
    <name evidence="1" type="ORF">TcasGA2_TC016184</name>
</gene>
<name>D7EIZ0_TRICA</name>
<dbReference type="Proteomes" id="UP000007266">
    <property type="component" value="Unassembled WGS sequence"/>
</dbReference>
<protein>
    <recommendedName>
        <fullName evidence="3">DNA-directed DNA polymerase</fullName>
    </recommendedName>
</protein>
<dbReference type="HOGENOM" id="CLU_786044_0_0_1"/>
<dbReference type="InterPro" id="IPR023211">
    <property type="entry name" value="DNA_pol_palm_dom_sf"/>
</dbReference>